<keyword evidence="1" id="KW-1133">Transmembrane helix</keyword>
<accession>A0ABN3TIP4</accession>
<feature type="transmembrane region" description="Helical" evidence="1">
    <location>
        <begin position="242"/>
        <end position="260"/>
    </location>
</feature>
<feature type="transmembrane region" description="Helical" evidence="1">
    <location>
        <begin position="128"/>
        <end position="150"/>
    </location>
</feature>
<name>A0ABN3TIP4_9ACTN</name>
<feature type="transmembrane region" description="Helical" evidence="1">
    <location>
        <begin position="98"/>
        <end position="116"/>
    </location>
</feature>
<dbReference type="PANTHER" id="PTHR23523">
    <property type="match status" value="1"/>
</dbReference>
<dbReference type="RefSeq" id="WP_344432533.1">
    <property type="nucleotide sequence ID" value="NZ_BAAASL010000001.1"/>
</dbReference>
<dbReference type="Gene3D" id="1.20.1250.20">
    <property type="entry name" value="MFS general substrate transporter like domains"/>
    <property type="match status" value="1"/>
</dbReference>
<evidence type="ECO:0000256" key="1">
    <source>
        <dbReference type="SAM" id="Phobius"/>
    </source>
</evidence>
<dbReference type="InterPro" id="IPR011701">
    <property type="entry name" value="MFS"/>
</dbReference>
<protein>
    <submittedName>
        <fullName evidence="2">MFS transporter</fullName>
    </submittedName>
</protein>
<feature type="transmembrane region" description="Helical" evidence="1">
    <location>
        <begin position="272"/>
        <end position="292"/>
    </location>
</feature>
<evidence type="ECO:0000313" key="3">
    <source>
        <dbReference type="Proteomes" id="UP001500886"/>
    </source>
</evidence>
<reference evidence="2 3" key="1">
    <citation type="journal article" date="2019" name="Int. J. Syst. Evol. Microbiol.">
        <title>The Global Catalogue of Microorganisms (GCM) 10K type strain sequencing project: providing services to taxonomists for standard genome sequencing and annotation.</title>
        <authorList>
            <consortium name="The Broad Institute Genomics Platform"/>
            <consortium name="The Broad Institute Genome Sequencing Center for Infectious Disease"/>
            <person name="Wu L."/>
            <person name="Ma J."/>
        </authorList>
    </citation>
    <scope>NUCLEOTIDE SEQUENCE [LARGE SCALE GENOMIC DNA]</scope>
    <source>
        <strain evidence="2 3">JCM 4542</strain>
    </source>
</reference>
<dbReference type="InterPro" id="IPR052524">
    <property type="entry name" value="MFS_Cyanate_Porter"/>
</dbReference>
<keyword evidence="3" id="KW-1185">Reference proteome</keyword>
<feature type="transmembrane region" description="Helical" evidence="1">
    <location>
        <begin position="298"/>
        <end position="318"/>
    </location>
</feature>
<keyword evidence="1" id="KW-0812">Transmembrane</keyword>
<dbReference type="EMBL" id="BAAASL010000001">
    <property type="protein sequence ID" value="GAA2707037.1"/>
    <property type="molecule type" value="Genomic_DNA"/>
</dbReference>
<dbReference type="SUPFAM" id="SSF103473">
    <property type="entry name" value="MFS general substrate transporter"/>
    <property type="match status" value="1"/>
</dbReference>
<dbReference type="Pfam" id="PF07690">
    <property type="entry name" value="MFS_1"/>
    <property type="match status" value="1"/>
</dbReference>
<dbReference type="PANTHER" id="PTHR23523:SF2">
    <property type="entry name" value="2-NITROIMIDAZOLE TRANSPORTER"/>
    <property type="match status" value="1"/>
</dbReference>
<organism evidence="2 3">
    <name type="scientific">Streptomyces luteosporeus</name>
    <dbReference type="NCBI Taxonomy" id="173856"/>
    <lineage>
        <taxon>Bacteria</taxon>
        <taxon>Bacillati</taxon>
        <taxon>Actinomycetota</taxon>
        <taxon>Actinomycetes</taxon>
        <taxon>Kitasatosporales</taxon>
        <taxon>Streptomycetaceae</taxon>
        <taxon>Streptomyces</taxon>
    </lineage>
</organism>
<dbReference type="Proteomes" id="UP001500886">
    <property type="component" value="Unassembled WGS sequence"/>
</dbReference>
<proteinExistence type="predicted"/>
<comment type="caution">
    <text evidence="2">The sequence shown here is derived from an EMBL/GenBank/DDBJ whole genome shotgun (WGS) entry which is preliminary data.</text>
</comment>
<feature type="transmembrane region" description="Helical" evidence="1">
    <location>
        <begin position="75"/>
        <end position="92"/>
    </location>
</feature>
<feature type="transmembrane region" description="Helical" evidence="1">
    <location>
        <begin position="202"/>
        <end position="222"/>
    </location>
</feature>
<dbReference type="InterPro" id="IPR036259">
    <property type="entry name" value="MFS_trans_sf"/>
</dbReference>
<gene>
    <name evidence="2" type="ORF">GCM10010315_00840</name>
</gene>
<feature type="transmembrane region" description="Helical" evidence="1">
    <location>
        <begin position="43"/>
        <end position="63"/>
    </location>
</feature>
<keyword evidence="1" id="KW-0472">Membrane</keyword>
<feature type="transmembrane region" description="Helical" evidence="1">
    <location>
        <begin position="362"/>
        <end position="382"/>
    </location>
</feature>
<evidence type="ECO:0000313" key="2">
    <source>
        <dbReference type="EMBL" id="GAA2707037.1"/>
    </source>
</evidence>
<sequence length="415" mass="41304">MISLASARALVAVLLIALNLRLGISSAAALLDALRSTVGLSPFGAALLPALPTLCFAAAGATAATLTRRLGTDRTVHAALAALAAGLAVRAVPHPAALLGGTVLGMCGLALCNVLLPTLVRTRFPHRIGLVTGLYTTALALGAAVASAAAVPLARAAGSPSLGLAAWALPAVLAAAVWAGAPRQGAARPARQRASLRSVARTRLGVLVTAYFGLQALNAYAITGWLPSLLADHGMPQERAGVVLAVTQAVGIPVSFAVLATTGGAAGPRRPGTAFVAVSAAMLAGFAGLLAAPVALPVLWAVLVGIGLSSFPLVLAVIARSGGDAAQTTALSTLAQSAGYLLATGGPLAFGLLHDATGGWRAPMLLLLVTAAAQLVAGVALARHRSGGGEPLTSLFGKPEMETRLRDVATSRRGE</sequence>
<feature type="transmembrane region" description="Helical" evidence="1">
    <location>
        <begin position="162"/>
        <end position="181"/>
    </location>
</feature>
<feature type="transmembrane region" description="Helical" evidence="1">
    <location>
        <begin position="330"/>
        <end position="350"/>
    </location>
</feature>